<dbReference type="AlphaFoldDB" id="A0AAE4L438"/>
<sequence length="354" mass="40256">MKNPELTQRQLFTMKRETLEKKVVTYYEATQNASAVIEYAVAIMVRNALVVDDFSFMFKELICEIFLSAGPNSVLRQFCPYFKSYFKGGEWGKVIERLFNNKPDYHRFCETTRQYSQRLKATGSGRRKNQELQLRYVAVFADVTGKKHTLTLRNADEIRTKAEADGIFEILTTLSIFERAGVRRFAKFIKSTRPGTKETYPTESVLDDKKTAKVTAHPEDEPLEVVKITVPTGFDPTKLSEGEHLALIQPYLPEEASPEKVKIEFIEEKPPIKTGQVPAEVKENEGQSAEVKKIAVTKECSIANTQNHGVAEIAALDAVEKRPKQKRLTNKAAYVQMLIAKRRQGKMANKVRNQ</sequence>
<dbReference type="Proteomes" id="UP001180842">
    <property type="component" value="Unassembled WGS sequence"/>
</dbReference>
<accession>A0AAE4L438</accession>
<reference evidence="1" key="1">
    <citation type="submission" date="2023-03" db="EMBL/GenBank/DDBJ databases">
        <authorList>
            <person name="Shen W."/>
            <person name="Cai J."/>
        </authorList>
    </citation>
    <scope>NUCLEOTIDE SEQUENCE</scope>
    <source>
        <strain evidence="1">P69-2</strain>
    </source>
</reference>
<dbReference type="RefSeq" id="WP_311797174.1">
    <property type="nucleotide sequence ID" value="NZ_JARQAI010000014.1"/>
</dbReference>
<dbReference type="EMBL" id="JARQAI010000014">
    <property type="protein sequence ID" value="MDT2737449.1"/>
    <property type="molecule type" value="Genomic_DNA"/>
</dbReference>
<proteinExistence type="predicted"/>
<evidence type="ECO:0000313" key="1">
    <source>
        <dbReference type="EMBL" id="MDT2737449.1"/>
    </source>
</evidence>
<evidence type="ECO:0000313" key="2">
    <source>
        <dbReference type="Proteomes" id="UP001180842"/>
    </source>
</evidence>
<comment type="caution">
    <text evidence="1">The sequence shown here is derived from an EMBL/GenBank/DDBJ whole genome shotgun (WGS) entry which is preliminary data.</text>
</comment>
<protein>
    <submittedName>
        <fullName evidence="1">Uncharacterized protein</fullName>
    </submittedName>
</protein>
<organism evidence="1 2">
    <name type="scientific">Enterococcus pseudoavium</name>
    <dbReference type="NCBI Taxonomy" id="44007"/>
    <lineage>
        <taxon>Bacteria</taxon>
        <taxon>Bacillati</taxon>
        <taxon>Bacillota</taxon>
        <taxon>Bacilli</taxon>
        <taxon>Lactobacillales</taxon>
        <taxon>Enterococcaceae</taxon>
        <taxon>Enterococcus</taxon>
    </lineage>
</organism>
<gene>
    <name evidence="1" type="ORF">P7H00_09940</name>
</gene>
<name>A0AAE4L438_9ENTE</name>